<dbReference type="SFLD" id="SFLDG01017">
    <property type="entry name" value="Polyprenyl_Transferase_Like"/>
    <property type="match status" value="1"/>
</dbReference>
<evidence type="ECO:0000256" key="5">
    <source>
        <dbReference type="ARBA" id="ARBA00022842"/>
    </source>
</evidence>
<dbReference type="CDD" id="cd00685">
    <property type="entry name" value="Trans_IPPS_HT"/>
    <property type="match status" value="1"/>
</dbReference>
<evidence type="ECO:0000313" key="8">
    <source>
        <dbReference type="EMBL" id="GLR73069.1"/>
    </source>
</evidence>
<dbReference type="GO" id="GO:0008654">
    <property type="term" value="P:phospholipid biosynthetic process"/>
    <property type="evidence" value="ECO:0007669"/>
    <property type="project" value="UniProtKB-ARBA"/>
</dbReference>
<evidence type="ECO:0000256" key="1">
    <source>
        <dbReference type="ARBA" id="ARBA00001946"/>
    </source>
</evidence>
<dbReference type="Pfam" id="PF00348">
    <property type="entry name" value="polyprenyl_synt"/>
    <property type="match status" value="1"/>
</dbReference>
<dbReference type="RefSeq" id="WP_284219487.1">
    <property type="nucleotide sequence ID" value="NZ_BSOT01000019.1"/>
</dbReference>
<dbReference type="InterPro" id="IPR033749">
    <property type="entry name" value="Polyprenyl_synt_CS"/>
</dbReference>
<comment type="similarity">
    <text evidence="2 7">Belongs to the FPP/GGPP synthase family.</text>
</comment>
<evidence type="ECO:0000256" key="4">
    <source>
        <dbReference type="ARBA" id="ARBA00022723"/>
    </source>
</evidence>
<dbReference type="PROSITE" id="PS00723">
    <property type="entry name" value="POLYPRENYL_SYNTHASE_1"/>
    <property type="match status" value="1"/>
</dbReference>
<dbReference type="InterPro" id="IPR000092">
    <property type="entry name" value="Polyprenyl_synt"/>
</dbReference>
<dbReference type="FunFam" id="1.10.600.10:FF:000001">
    <property type="entry name" value="Geranylgeranyl diphosphate synthase"/>
    <property type="match status" value="1"/>
</dbReference>
<gene>
    <name evidence="8" type="primary">ispA</name>
    <name evidence="8" type="ORF">GCM10007852_39770</name>
</gene>
<dbReference type="Proteomes" id="UP001156601">
    <property type="component" value="Unassembled WGS sequence"/>
</dbReference>
<dbReference type="GO" id="GO:0005737">
    <property type="term" value="C:cytoplasm"/>
    <property type="evidence" value="ECO:0007669"/>
    <property type="project" value="UniProtKB-ARBA"/>
</dbReference>
<evidence type="ECO:0000313" key="9">
    <source>
        <dbReference type="Proteomes" id="UP001156601"/>
    </source>
</evidence>
<dbReference type="PANTHER" id="PTHR43281:SF1">
    <property type="entry name" value="FARNESYL DIPHOSPHATE SYNTHASE"/>
    <property type="match status" value="1"/>
</dbReference>
<keyword evidence="9" id="KW-1185">Reference proteome</keyword>
<evidence type="ECO:0000256" key="6">
    <source>
        <dbReference type="ARBA" id="ARBA00023229"/>
    </source>
</evidence>
<dbReference type="EMBL" id="BSOT01000019">
    <property type="protein sequence ID" value="GLR73069.1"/>
    <property type="molecule type" value="Genomic_DNA"/>
</dbReference>
<accession>A0AA37WLW8</accession>
<dbReference type="InterPro" id="IPR053378">
    <property type="entry name" value="Prenyl_diphosphate_synthase"/>
</dbReference>
<comment type="cofactor">
    <cofactor evidence="1">
        <name>Mg(2+)</name>
        <dbReference type="ChEBI" id="CHEBI:18420"/>
    </cofactor>
</comment>
<keyword evidence="4" id="KW-0479">Metal-binding</keyword>
<evidence type="ECO:0000256" key="2">
    <source>
        <dbReference type="ARBA" id="ARBA00006706"/>
    </source>
</evidence>
<keyword evidence="6" id="KW-0414">Isoprene biosynthesis</keyword>
<dbReference type="SFLD" id="SFLDS00005">
    <property type="entry name" value="Isoprenoid_Synthase_Type_I"/>
    <property type="match status" value="1"/>
</dbReference>
<dbReference type="Gene3D" id="1.10.600.10">
    <property type="entry name" value="Farnesyl Diphosphate Synthase"/>
    <property type="match status" value="1"/>
</dbReference>
<evidence type="ECO:0000256" key="7">
    <source>
        <dbReference type="RuleBase" id="RU004466"/>
    </source>
</evidence>
<dbReference type="InterPro" id="IPR008949">
    <property type="entry name" value="Isoprenoid_synthase_dom_sf"/>
</dbReference>
<dbReference type="NCBIfam" id="NF045485">
    <property type="entry name" value="FPPsyn"/>
    <property type="match status" value="1"/>
</dbReference>
<evidence type="ECO:0000256" key="3">
    <source>
        <dbReference type="ARBA" id="ARBA00022679"/>
    </source>
</evidence>
<reference evidence="8" key="1">
    <citation type="journal article" date="2014" name="Int. J. Syst. Evol. Microbiol.">
        <title>Complete genome sequence of Corynebacterium casei LMG S-19264T (=DSM 44701T), isolated from a smear-ripened cheese.</title>
        <authorList>
            <consortium name="US DOE Joint Genome Institute (JGI-PGF)"/>
            <person name="Walter F."/>
            <person name="Albersmeier A."/>
            <person name="Kalinowski J."/>
            <person name="Ruckert C."/>
        </authorList>
    </citation>
    <scope>NUCLEOTIDE SEQUENCE</scope>
    <source>
        <strain evidence="8">NBRC 110023</strain>
    </source>
</reference>
<organism evidence="8 9">
    <name type="scientific">Agaribacter marinus</name>
    <dbReference type="NCBI Taxonomy" id="1431249"/>
    <lineage>
        <taxon>Bacteria</taxon>
        <taxon>Pseudomonadati</taxon>
        <taxon>Pseudomonadota</taxon>
        <taxon>Gammaproteobacteria</taxon>
        <taxon>Alteromonadales</taxon>
        <taxon>Alteromonadaceae</taxon>
        <taxon>Agaribacter</taxon>
    </lineage>
</organism>
<dbReference type="GO" id="GO:0004659">
    <property type="term" value="F:prenyltransferase activity"/>
    <property type="evidence" value="ECO:0007669"/>
    <property type="project" value="InterPro"/>
</dbReference>
<proteinExistence type="inferred from homology"/>
<name>A0AA37WLW8_9ALTE</name>
<dbReference type="GO" id="GO:0046872">
    <property type="term" value="F:metal ion binding"/>
    <property type="evidence" value="ECO:0007669"/>
    <property type="project" value="UniProtKB-KW"/>
</dbReference>
<protein>
    <submittedName>
        <fullName evidence="8">Geranyltranstransferase</fullName>
    </submittedName>
</protein>
<sequence length="298" mass="32365">MSKVLKALQTEANDAIQSTFISLTKRLNYTSSPLLDAVEYALLSGGKRMRPLLLSITGTMLSANKQDINVASLAIECIHSYSLVHDDLPAMDNDDLRRGKPTCHIKYDEATAILAGDALQSSAFECLSSMPLSEYAQTKRHELIAILAKASGMRGMCQGQSLDLLATGETISLDDLIKLHQLKTGALIESAVSMATCLSPTANEDTRKLLSVYSKAIGLAFQIQDDILDLTSDTATLGKPQGSDLINGKSTFVTHLGLQGAKDALTVQYEEALHALEQLPYNTEQLKLFTQYMVARTH</sequence>
<dbReference type="GO" id="GO:0016114">
    <property type="term" value="P:terpenoid biosynthetic process"/>
    <property type="evidence" value="ECO:0007669"/>
    <property type="project" value="UniProtKB-ARBA"/>
</dbReference>
<reference evidence="8" key="2">
    <citation type="submission" date="2023-01" db="EMBL/GenBank/DDBJ databases">
        <title>Draft genome sequence of Agaribacter marinus strain NBRC 110023.</title>
        <authorList>
            <person name="Sun Q."/>
            <person name="Mori K."/>
        </authorList>
    </citation>
    <scope>NUCLEOTIDE SEQUENCE</scope>
    <source>
        <strain evidence="8">NBRC 110023</strain>
    </source>
</reference>
<dbReference type="PROSITE" id="PS00444">
    <property type="entry name" value="POLYPRENYL_SYNTHASE_2"/>
    <property type="match status" value="1"/>
</dbReference>
<dbReference type="AlphaFoldDB" id="A0AA37WLW8"/>
<dbReference type="PANTHER" id="PTHR43281">
    <property type="entry name" value="FARNESYL DIPHOSPHATE SYNTHASE"/>
    <property type="match status" value="1"/>
</dbReference>
<keyword evidence="3 7" id="KW-0808">Transferase</keyword>
<comment type="caution">
    <text evidence="8">The sequence shown here is derived from an EMBL/GenBank/DDBJ whole genome shotgun (WGS) entry which is preliminary data.</text>
</comment>
<dbReference type="SUPFAM" id="SSF48576">
    <property type="entry name" value="Terpenoid synthases"/>
    <property type="match status" value="1"/>
</dbReference>
<keyword evidence="5" id="KW-0460">Magnesium</keyword>